<organism evidence="1 2">
    <name type="scientific">Aeromonas phage 65.2</name>
    <dbReference type="NCBI Taxonomy" id="1932896"/>
    <lineage>
        <taxon>Viruses</taxon>
        <taxon>Duplodnaviria</taxon>
        <taxon>Heunggongvirae</taxon>
        <taxon>Uroviricota</taxon>
        <taxon>Caudoviricetes</taxon>
        <taxon>Pantevenvirales</taxon>
        <taxon>Straboviridae</taxon>
        <taxon>Emmerichvirinae</taxon>
        <taxon>Ishigurovirus</taxon>
        <taxon>Ishigurovirus osborne</taxon>
    </lineage>
</organism>
<reference evidence="1 2" key="1">
    <citation type="journal article" date="2017" name="Sci. Rep.">
        <title>Characterization and diversity of phages infecting Aeromonas salmonicida subsp. salmonicida.</title>
        <authorList>
            <person name="Vincent A.T."/>
            <person name="Paquet V.E."/>
            <person name="Bernatchez A."/>
            <person name="Tremblay D.M."/>
            <person name="Moineau S."/>
            <person name="Charette S.J."/>
        </authorList>
    </citation>
    <scope>NUCLEOTIDE SEQUENCE [LARGE SCALE GENOMIC DNA]</scope>
</reference>
<dbReference type="EMBL" id="KY290955">
    <property type="protein sequence ID" value="APU01731.1"/>
    <property type="molecule type" value="Genomic_DNA"/>
</dbReference>
<evidence type="ECO:0000313" key="2">
    <source>
        <dbReference type="Proteomes" id="UP000225215"/>
    </source>
</evidence>
<dbReference type="Proteomes" id="UP000225215">
    <property type="component" value="Segment"/>
</dbReference>
<proteinExistence type="predicted"/>
<name>A0A219YCJ3_9CAUD</name>
<evidence type="ECO:0000313" key="1">
    <source>
        <dbReference type="EMBL" id="APU01731.1"/>
    </source>
</evidence>
<protein>
    <submittedName>
        <fullName evidence="1">Uncharacterized protein</fullName>
    </submittedName>
</protein>
<sequence>MKIYTKECNSYFATIHMAGPVEYAKYIIQKWARKGACVQVTECDYIYTGGRECGFTARLINYPRFPNENKKVLDDAVELGTLLLTELAQTSFSVETPETTIMFSTKE</sequence>
<accession>A0A219YCJ3</accession>